<gene>
    <name evidence="2" type="ORF">WAZ07_12600</name>
</gene>
<accession>A0ABU8FJN1</accession>
<feature type="region of interest" description="Disordered" evidence="1">
    <location>
        <begin position="1"/>
        <end position="31"/>
    </location>
</feature>
<feature type="compositionally biased region" description="Basic residues" evidence="1">
    <location>
        <begin position="1"/>
        <end position="11"/>
    </location>
</feature>
<reference evidence="2 3" key="1">
    <citation type="submission" date="2024-01" db="EMBL/GenBank/DDBJ databases">
        <title>Seven novel Bacillus-like species.</title>
        <authorList>
            <person name="Liu G."/>
        </authorList>
    </citation>
    <scope>NUCLEOTIDE SEQUENCE [LARGE SCALE GENOMIC DNA]</scope>
    <source>
        <strain evidence="2 3">FJAT-51639</strain>
    </source>
</reference>
<dbReference type="Proteomes" id="UP001372526">
    <property type="component" value="Unassembled WGS sequence"/>
</dbReference>
<dbReference type="EMBL" id="JBAWSX010000006">
    <property type="protein sequence ID" value="MEI4802144.1"/>
    <property type="molecule type" value="Genomic_DNA"/>
</dbReference>
<dbReference type="RefSeq" id="WP_336472728.1">
    <property type="nucleotide sequence ID" value="NZ_JBAWSX010000006.1"/>
</dbReference>
<organism evidence="2 3">
    <name type="scientific">Bacillus bruguierae</name>
    <dbReference type="NCBI Taxonomy" id="3127667"/>
    <lineage>
        <taxon>Bacteria</taxon>
        <taxon>Bacillati</taxon>
        <taxon>Bacillota</taxon>
        <taxon>Bacilli</taxon>
        <taxon>Bacillales</taxon>
        <taxon>Bacillaceae</taxon>
        <taxon>Bacillus</taxon>
    </lineage>
</organism>
<evidence type="ECO:0000313" key="2">
    <source>
        <dbReference type="EMBL" id="MEI4802144.1"/>
    </source>
</evidence>
<evidence type="ECO:0000256" key="1">
    <source>
        <dbReference type="SAM" id="MobiDB-lite"/>
    </source>
</evidence>
<protein>
    <submittedName>
        <fullName evidence="2">Uncharacterized protein</fullName>
    </submittedName>
</protein>
<proteinExistence type="predicted"/>
<keyword evidence="3" id="KW-1185">Reference proteome</keyword>
<sequence>MQKNNIKHQPGKRTTESENSQKKKIPLKNNTTLPENQVFSDLLGKNILLTTRSDQLNILGQTFRPIFTGSIIRVSDGFITLYPVTIKMNNAPFFQFPTPLNFAIEMIAFFLPFDPNTRFPIP</sequence>
<name>A0ABU8FJN1_9BACI</name>
<comment type="caution">
    <text evidence="2">The sequence shown here is derived from an EMBL/GenBank/DDBJ whole genome shotgun (WGS) entry which is preliminary data.</text>
</comment>
<evidence type="ECO:0000313" key="3">
    <source>
        <dbReference type="Proteomes" id="UP001372526"/>
    </source>
</evidence>